<reference evidence="2 3" key="1">
    <citation type="journal article" date="2022" name="G3 (Bethesda)">
        <title>Enemy or ally: a genomic approach to elucidate the lifestyle of Phyllosticta citrichinaensis.</title>
        <authorList>
            <person name="Buijs V.A."/>
            <person name="Groenewald J.Z."/>
            <person name="Haridas S."/>
            <person name="LaButti K.M."/>
            <person name="Lipzen A."/>
            <person name="Martin F.M."/>
            <person name="Barry K."/>
            <person name="Grigoriev I.V."/>
            <person name="Crous P.W."/>
            <person name="Seidl M.F."/>
        </authorList>
    </citation>
    <scope>NUCLEOTIDE SEQUENCE [LARGE SCALE GENOMIC DNA]</scope>
    <source>
        <strain evidence="2 3">CBS 129764</strain>
    </source>
</reference>
<protein>
    <submittedName>
        <fullName evidence="2">Uncharacterized protein</fullName>
    </submittedName>
</protein>
<feature type="region of interest" description="Disordered" evidence="1">
    <location>
        <begin position="86"/>
        <end position="119"/>
    </location>
</feature>
<evidence type="ECO:0000313" key="3">
    <source>
        <dbReference type="Proteomes" id="UP001456524"/>
    </source>
</evidence>
<feature type="region of interest" description="Disordered" evidence="1">
    <location>
        <begin position="19"/>
        <end position="48"/>
    </location>
</feature>
<feature type="compositionally biased region" description="Polar residues" evidence="1">
    <location>
        <begin position="105"/>
        <end position="119"/>
    </location>
</feature>
<name>A0ABR1XN34_9PEZI</name>
<gene>
    <name evidence="2" type="ORF">IWX90DRAFT_416616</name>
</gene>
<comment type="caution">
    <text evidence="2">The sequence shown here is derived from an EMBL/GenBank/DDBJ whole genome shotgun (WGS) entry which is preliminary data.</text>
</comment>
<accession>A0ABR1XN34</accession>
<keyword evidence="3" id="KW-1185">Reference proteome</keyword>
<feature type="compositionally biased region" description="Low complexity" evidence="1">
    <location>
        <begin position="140"/>
        <end position="150"/>
    </location>
</feature>
<feature type="compositionally biased region" description="Basic and acidic residues" evidence="1">
    <location>
        <begin position="37"/>
        <end position="48"/>
    </location>
</feature>
<dbReference type="Proteomes" id="UP001456524">
    <property type="component" value="Unassembled WGS sequence"/>
</dbReference>
<feature type="region of interest" description="Disordered" evidence="1">
    <location>
        <begin position="140"/>
        <end position="164"/>
    </location>
</feature>
<dbReference type="EMBL" id="JBBWUH010000007">
    <property type="protein sequence ID" value="KAK8161588.1"/>
    <property type="molecule type" value="Genomic_DNA"/>
</dbReference>
<evidence type="ECO:0000313" key="2">
    <source>
        <dbReference type="EMBL" id="KAK8161588.1"/>
    </source>
</evidence>
<proteinExistence type="predicted"/>
<evidence type="ECO:0000256" key="1">
    <source>
        <dbReference type="SAM" id="MobiDB-lite"/>
    </source>
</evidence>
<sequence>MQRLSSAFYSLDNLVAKVTDSTARESSNRKSAIFAKDSQDPRDLELEPDGKIRRLSLPPDYHPAPVRRNSAVQSILQRTKSKHVVNRFSAYLGRPRPRPRPRPQGTRSRPLSECTISSPVDFRQGSSAWVSCSERLAQTSLRSDSSSSRDAFPTYGHPKQFDKHKSATPFTSYPILVTVHCPSSDESIEKVTTKKAVESWPYKHPHPLRSNPRASTSDSTILSLLLNRVPTYGLVDSPEEECILFGGFDVERATSDTRSSSTNPSVVHDQLRGMWRSTLSFDVFTSVGMGRMSRAYLYAQSLFYLQRSWSNVGYIDDLQHVEHVTMQ</sequence>
<organism evidence="2 3">
    <name type="scientific">Phyllosticta citrichinensis</name>
    <dbReference type="NCBI Taxonomy" id="1130410"/>
    <lineage>
        <taxon>Eukaryota</taxon>
        <taxon>Fungi</taxon>
        <taxon>Dikarya</taxon>
        <taxon>Ascomycota</taxon>
        <taxon>Pezizomycotina</taxon>
        <taxon>Dothideomycetes</taxon>
        <taxon>Dothideomycetes incertae sedis</taxon>
        <taxon>Botryosphaeriales</taxon>
        <taxon>Phyllostictaceae</taxon>
        <taxon>Phyllosticta</taxon>
    </lineage>
</organism>